<sequence length="384" mass="40846">MKVILPEKNIPTRALVVEKPHGPFVLQDIILDEVRDDEVLVEIKYSGLCHTDLVVQQGRVPLGDFPAILGHEGAGVVRRLGSCLKDQSLMVGDRVLLSFSSCMNCSYCAQGLNGLCARIHKINFTGTRLKDGSNPASLSSGTGVRSKFFGQSSFSKLAVVSETSIVKCELSNEELAIMAPMGCGYLTGAGTVMRVLKPQKESALAIFGMGAVGLSALMAAKAIGVERLIAVDILDTKLSLSISLGATDTINSGKVESLGKALRELVRDGVNQIIDTTGLSFLIEDGVRALGHGGSFAIVGAPRPGETITVDPLDMLRSCKRLIGVVEGASNPVTLIPELVKLYRQGLFPIDKLSRTYSVIDLNTAVEDLKAGLVVKPILSWESV</sequence>
<comment type="cofactor">
    <cofactor evidence="1">
        <name>Zn(2+)</name>
        <dbReference type="ChEBI" id="CHEBI:29105"/>
    </cofactor>
</comment>
<dbReference type="GO" id="GO:0046872">
    <property type="term" value="F:metal ion binding"/>
    <property type="evidence" value="ECO:0007669"/>
    <property type="project" value="UniProtKB-KW"/>
</dbReference>
<evidence type="ECO:0000256" key="4">
    <source>
        <dbReference type="ARBA" id="ARBA00022833"/>
    </source>
</evidence>
<comment type="similarity">
    <text evidence="2">Belongs to the zinc-containing alcohol dehydrogenase family.</text>
</comment>
<dbReference type="InterPro" id="IPR013149">
    <property type="entry name" value="ADH-like_C"/>
</dbReference>
<keyword evidence="8" id="KW-1185">Reference proteome</keyword>
<reference evidence="7" key="1">
    <citation type="submission" date="2021-12" db="EMBL/GenBank/DDBJ databases">
        <title>Convergent genome expansion in fungi linked to evolution of root-endophyte symbiosis.</title>
        <authorList>
            <consortium name="DOE Joint Genome Institute"/>
            <person name="Ke Y.-H."/>
            <person name="Bonito G."/>
            <person name="Liao H.-L."/>
            <person name="Looney B."/>
            <person name="Rojas-Flechas A."/>
            <person name="Nash J."/>
            <person name="Hameed K."/>
            <person name="Schadt C."/>
            <person name="Martin F."/>
            <person name="Crous P.W."/>
            <person name="Miettinen O."/>
            <person name="Magnuson J.K."/>
            <person name="Labbe J."/>
            <person name="Jacobson D."/>
            <person name="Doktycz M.J."/>
            <person name="Veneault-Fourrey C."/>
            <person name="Kuo A."/>
            <person name="Mondo S."/>
            <person name="Calhoun S."/>
            <person name="Riley R."/>
            <person name="Ohm R."/>
            <person name="LaButti K."/>
            <person name="Andreopoulos B."/>
            <person name="Pangilinan J."/>
            <person name="Nolan M."/>
            <person name="Tritt A."/>
            <person name="Clum A."/>
            <person name="Lipzen A."/>
            <person name="Daum C."/>
            <person name="Barry K."/>
            <person name="Grigoriev I.V."/>
            <person name="Vilgalys R."/>
        </authorList>
    </citation>
    <scope>NUCLEOTIDE SEQUENCE</scope>
    <source>
        <strain evidence="7">PMI_201</strain>
    </source>
</reference>
<dbReference type="InterPro" id="IPR036291">
    <property type="entry name" value="NAD(P)-bd_dom_sf"/>
</dbReference>
<dbReference type="GO" id="GO:0016491">
    <property type="term" value="F:oxidoreductase activity"/>
    <property type="evidence" value="ECO:0007669"/>
    <property type="project" value="UniProtKB-KW"/>
</dbReference>
<evidence type="ECO:0000313" key="8">
    <source>
        <dbReference type="Proteomes" id="UP001201262"/>
    </source>
</evidence>
<dbReference type="SMART" id="SM00829">
    <property type="entry name" value="PKS_ER"/>
    <property type="match status" value="1"/>
</dbReference>
<keyword evidence="3" id="KW-0479">Metal-binding</keyword>
<dbReference type="Gene3D" id="3.40.50.720">
    <property type="entry name" value="NAD(P)-binding Rossmann-like Domain"/>
    <property type="match status" value="1"/>
</dbReference>
<evidence type="ECO:0000313" key="7">
    <source>
        <dbReference type="EMBL" id="KAH8705905.1"/>
    </source>
</evidence>
<name>A0AAD4L7A5_9EURO</name>
<gene>
    <name evidence="7" type="ORF">BGW36DRAFT_285621</name>
</gene>
<keyword evidence="5" id="KW-0560">Oxidoreductase</keyword>
<comment type="caution">
    <text evidence="7">The sequence shown here is derived from an EMBL/GenBank/DDBJ whole genome shotgun (WGS) entry which is preliminary data.</text>
</comment>
<keyword evidence="4" id="KW-0862">Zinc</keyword>
<dbReference type="InterPro" id="IPR020843">
    <property type="entry name" value="ER"/>
</dbReference>
<feature type="domain" description="Enoyl reductase (ER)" evidence="6">
    <location>
        <begin position="22"/>
        <end position="375"/>
    </location>
</feature>
<dbReference type="PANTHER" id="PTHR43350:SF20">
    <property type="entry name" value="ENOYL REDUCTASE (ER) DOMAIN-CONTAINING PROTEIN"/>
    <property type="match status" value="1"/>
</dbReference>
<dbReference type="Pfam" id="PF00107">
    <property type="entry name" value="ADH_zinc_N"/>
    <property type="match status" value="1"/>
</dbReference>
<evidence type="ECO:0000256" key="1">
    <source>
        <dbReference type="ARBA" id="ARBA00001947"/>
    </source>
</evidence>
<proteinExistence type="inferred from homology"/>
<organism evidence="7 8">
    <name type="scientific">Talaromyces proteolyticus</name>
    <dbReference type="NCBI Taxonomy" id="1131652"/>
    <lineage>
        <taxon>Eukaryota</taxon>
        <taxon>Fungi</taxon>
        <taxon>Dikarya</taxon>
        <taxon>Ascomycota</taxon>
        <taxon>Pezizomycotina</taxon>
        <taxon>Eurotiomycetes</taxon>
        <taxon>Eurotiomycetidae</taxon>
        <taxon>Eurotiales</taxon>
        <taxon>Trichocomaceae</taxon>
        <taxon>Talaromyces</taxon>
        <taxon>Talaromyces sect. Bacilispori</taxon>
    </lineage>
</organism>
<dbReference type="Gene3D" id="3.90.180.10">
    <property type="entry name" value="Medium-chain alcohol dehydrogenases, catalytic domain"/>
    <property type="match status" value="1"/>
</dbReference>
<dbReference type="CDD" id="cd08278">
    <property type="entry name" value="benzyl_alcohol_DH"/>
    <property type="match status" value="1"/>
</dbReference>
<evidence type="ECO:0000256" key="3">
    <source>
        <dbReference type="ARBA" id="ARBA00022723"/>
    </source>
</evidence>
<dbReference type="SUPFAM" id="SSF51735">
    <property type="entry name" value="NAD(P)-binding Rossmann-fold domains"/>
    <property type="match status" value="1"/>
</dbReference>
<evidence type="ECO:0000259" key="6">
    <source>
        <dbReference type="SMART" id="SM00829"/>
    </source>
</evidence>
<dbReference type="Pfam" id="PF08240">
    <property type="entry name" value="ADH_N"/>
    <property type="match status" value="1"/>
</dbReference>
<dbReference type="PANTHER" id="PTHR43350">
    <property type="entry name" value="NAD-DEPENDENT ALCOHOL DEHYDROGENASE"/>
    <property type="match status" value="1"/>
</dbReference>
<dbReference type="GeneID" id="70240624"/>
<dbReference type="InterPro" id="IPR011032">
    <property type="entry name" value="GroES-like_sf"/>
</dbReference>
<dbReference type="SUPFAM" id="SSF50129">
    <property type="entry name" value="GroES-like"/>
    <property type="match status" value="1"/>
</dbReference>
<dbReference type="Proteomes" id="UP001201262">
    <property type="component" value="Unassembled WGS sequence"/>
</dbReference>
<protein>
    <submittedName>
        <fullName evidence="7">Alcohol dehydrogenase</fullName>
    </submittedName>
</protein>
<dbReference type="AlphaFoldDB" id="A0AAD4L7A5"/>
<evidence type="ECO:0000256" key="2">
    <source>
        <dbReference type="ARBA" id="ARBA00008072"/>
    </source>
</evidence>
<evidence type="ECO:0000256" key="5">
    <source>
        <dbReference type="ARBA" id="ARBA00023002"/>
    </source>
</evidence>
<dbReference type="InterPro" id="IPR013154">
    <property type="entry name" value="ADH-like_N"/>
</dbReference>
<dbReference type="EMBL" id="JAJTJA010000001">
    <property type="protein sequence ID" value="KAH8705905.1"/>
    <property type="molecule type" value="Genomic_DNA"/>
</dbReference>
<dbReference type="RefSeq" id="XP_046078526.1">
    <property type="nucleotide sequence ID" value="XM_046210337.1"/>
</dbReference>
<accession>A0AAD4L7A5</accession>